<dbReference type="HOGENOM" id="CLU_1670056_0_0_1"/>
<dbReference type="InParanoid" id="A0A0C3APQ4"/>
<gene>
    <name evidence="1" type="ORF">PILCRDRAFT_663480</name>
</gene>
<protein>
    <submittedName>
        <fullName evidence="1">Uncharacterized protein</fullName>
    </submittedName>
</protein>
<proteinExistence type="predicted"/>
<name>A0A0C3APQ4_PILCF</name>
<evidence type="ECO:0000313" key="2">
    <source>
        <dbReference type="Proteomes" id="UP000054166"/>
    </source>
</evidence>
<dbReference type="EMBL" id="KN833041">
    <property type="protein sequence ID" value="KIM75898.1"/>
    <property type="molecule type" value="Genomic_DNA"/>
</dbReference>
<dbReference type="AlphaFoldDB" id="A0A0C3APQ4"/>
<reference evidence="1 2" key="1">
    <citation type="submission" date="2014-04" db="EMBL/GenBank/DDBJ databases">
        <authorList>
            <consortium name="DOE Joint Genome Institute"/>
            <person name="Kuo A."/>
            <person name="Tarkka M."/>
            <person name="Buscot F."/>
            <person name="Kohler A."/>
            <person name="Nagy L.G."/>
            <person name="Floudas D."/>
            <person name="Copeland A."/>
            <person name="Barry K.W."/>
            <person name="Cichocki N."/>
            <person name="Veneault-Fourrey C."/>
            <person name="LaButti K."/>
            <person name="Lindquist E.A."/>
            <person name="Lipzen A."/>
            <person name="Lundell T."/>
            <person name="Morin E."/>
            <person name="Murat C."/>
            <person name="Sun H."/>
            <person name="Tunlid A."/>
            <person name="Henrissat B."/>
            <person name="Grigoriev I.V."/>
            <person name="Hibbett D.S."/>
            <person name="Martin F."/>
            <person name="Nordberg H.P."/>
            <person name="Cantor M.N."/>
            <person name="Hua S.X."/>
        </authorList>
    </citation>
    <scope>NUCLEOTIDE SEQUENCE [LARGE SCALE GENOMIC DNA]</scope>
    <source>
        <strain evidence="1 2">F 1598</strain>
    </source>
</reference>
<dbReference type="Proteomes" id="UP000054166">
    <property type="component" value="Unassembled WGS sequence"/>
</dbReference>
<organism evidence="1 2">
    <name type="scientific">Piloderma croceum (strain F 1598)</name>
    <dbReference type="NCBI Taxonomy" id="765440"/>
    <lineage>
        <taxon>Eukaryota</taxon>
        <taxon>Fungi</taxon>
        <taxon>Dikarya</taxon>
        <taxon>Basidiomycota</taxon>
        <taxon>Agaricomycotina</taxon>
        <taxon>Agaricomycetes</taxon>
        <taxon>Agaricomycetidae</taxon>
        <taxon>Atheliales</taxon>
        <taxon>Atheliaceae</taxon>
        <taxon>Piloderma</taxon>
    </lineage>
</organism>
<sequence>MRNSTCEYIITVAHLVLLTPALDTAIHRTTPTLQQTPVSCVPSGIIYLTVAHLLLRQQSRYRINRYASLFKWNKAGFRCAQMGWGGSGLSMVNGRWGGVVGSCRRRWSRARARGRWMVRLSGGLWTSASQLTGAVLCNSPFNHKAVQEYSLYHSLICL</sequence>
<evidence type="ECO:0000313" key="1">
    <source>
        <dbReference type="EMBL" id="KIM75898.1"/>
    </source>
</evidence>
<keyword evidence="2" id="KW-1185">Reference proteome</keyword>
<accession>A0A0C3APQ4</accession>
<reference evidence="2" key="2">
    <citation type="submission" date="2015-01" db="EMBL/GenBank/DDBJ databases">
        <title>Evolutionary Origins and Diversification of the Mycorrhizal Mutualists.</title>
        <authorList>
            <consortium name="DOE Joint Genome Institute"/>
            <consortium name="Mycorrhizal Genomics Consortium"/>
            <person name="Kohler A."/>
            <person name="Kuo A."/>
            <person name="Nagy L.G."/>
            <person name="Floudas D."/>
            <person name="Copeland A."/>
            <person name="Barry K.W."/>
            <person name="Cichocki N."/>
            <person name="Veneault-Fourrey C."/>
            <person name="LaButti K."/>
            <person name="Lindquist E.A."/>
            <person name="Lipzen A."/>
            <person name="Lundell T."/>
            <person name="Morin E."/>
            <person name="Murat C."/>
            <person name="Riley R."/>
            <person name="Ohm R."/>
            <person name="Sun H."/>
            <person name="Tunlid A."/>
            <person name="Henrissat B."/>
            <person name="Grigoriev I.V."/>
            <person name="Hibbett D.S."/>
            <person name="Martin F."/>
        </authorList>
    </citation>
    <scope>NUCLEOTIDE SEQUENCE [LARGE SCALE GENOMIC DNA]</scope>
    <source>
        <strain evidence="2">F 1598</strain>
    </source>
</reference>